<evidence type="ECO:0000313" key="15">
    <source>
        <dbReference type="Proteomes" id="UP000643672"/>
    </source>
</evidence>
<dbReference type="PANTHER" id="PTHR33751:SF9">
    <property type="entry name" value="CYTOCHROME C4"/>
    <property type="match status" value="1"/>
</dbReference>
<organism evidence="13 14">
    <name type="scientific">Bathymodiolus thermophilus thioautotrophic gill symbiont</name>
    <dbReference type="NCBI Taxonomy" id="2360"/>
    <lineage>
        <taxon>Bacteria</taxon>
        <taxon>Pseudomonadati</taxon>
        <taxon>Pseudomonadota</taxon>
        <taxon>Gammaproteobacteria</taxon>
        <taxon>sulfur-oxidizing symbionts</taxon>
    </lineage>
</organism>
<keyword evidence="6" id="KW-0249">Electron transport</keyword>
<dbReference type="InterPro" id="IPR050597">
    <property type="entry name" value="Cytochrome_c_Oxidase_Subunit"/>
</dbReference>
<dbReference type="EMBL" id="MIQH01000564">
    <property type="protein sequence ID" value="OIR24681.1"/>
    <property type="molecule type" value="Genomic_DNA"/>
</dbReference>
<name>A0A1J5U8H5_9GAMM</name>
<comment type="caution">
    <text evidence="13">The sequence shown here is derived from an EMBL/GenBank/DDBJ whole genome shotgun (WGS) entry which is preliminary data.</text>
</comment>
<dbReference type="GO" id="GO:0042597">
    <property type="term" value="C:periplasmic space"/>
    <property type="evidence" value="ECO:0007669"/>
    <property type="project" value="UniProtKB-SubCell"/>
</dbReference>
<evidence type="ECO:0000256" key="6">
    <source>
        <dbReference type="ARBA" id="ARBA00022982"/>
    </source>
</evidence>
<feature type="binding site" description="axial binding residue" evidence="9">
    <location>
        <position position="136"/>
    </location>
    <ligand>
        <name>heme c</name>
        <dbReference type="ChEBI" id="CHEBI:61717"/>
        <label>2</label>
    </ligand>
    <ligandPart>
        <name>Fe</name>
        <dbReference type="ChEBI" id="CHEBI:18248"/>
    </ligandPart>
</feature>
<evidence type="ECO:0000256" key="1">
    <source>
        <dbReference type="ARBA" id="ARBA00004418"/>
    </source>
</evidence>
<dbReference type="InterPro" id="IPR009056">
    <property type="entry name" value="Cyt_c-like_dom"/>
</dbReference>
<evidence type="ECO:0000313" key="13">
    <source>
        <dbReference type="EMBL" id="OIR24681.1"/>
    </source>
</evidence>
<evidence type="ECO:0000256" key="4">
    <source>
        <dbReference type="ARBA" id="ARBA00022723"/>
    </source>
</evidence>
<evidence type="ECO:0000256" key="5">
    <source>
        <dbReference type="ARBA" id="ARBA00022764"/>
    </source>
</evidence>
<dbReference type="InterPro" id="IPR036909">
    <property type="entry name" value="Cyt_c-like_dom_sf"/>
</dbReference>
<feature type="binding site" description="axial binding residue" evidence="9">
    <location>
        <position position="39"/>
    </location>
    <ligand>
        <name>heme c</name>
        <dbReference type="ChEBI" id="CHEBI:61717"/>
        <label>1</label>
    </ligand>
    <ligandPart>
        <name>Fe</name>
        <dbReference type="ChEBI" id="CHEBI:18248"/>
    </ligandPart>
</feature>
<evidence type="ECO:0000256" key="8">
    <source>
        <dbReference type="PIRSR" id="PIRSR000005-1"/>
    </source>
</evidence>
<keyword evidence="7 9" id="KW-0408">Iron</keyword>
<feature type="binding site" description="covalent" evidence="8">
    <location>
        <position position="132"/>
    </location>
    <ligand>
        <name>heme c</name>
        <dbReference type="ChEBI" id="CHEBI:61717"/>
        <label>2</label>
    </ligand>
</feature>
<proteinExistence type="predicted"/>
<reference evidence="14" key="1">
    <citation type="submission" date="2016-09" db="EMBL/GenBank/DDBJ databases">
        <title>Genome Sequence of Bathymodiolus thermophilus sulfur-oxidizing gill endosymbiont.</title>
        <authorList>
            <person name="Ponnudurai R."/>
            <person name="Kleiner M."/>
            <person name="Sayavedra L."/>
            <person name="Thuermer A."/>
            <person name="Felbeck H."/>
            <person name="Schlueter R."/>
            <person name="Schweder T."/>
            <person name="Markert S."/>
        </authorList>
    </citation>
    <scope>NUCLEOTIDE SEQUENCE [LARGE SCALE GENOMIC DNA]</scope>
    <source>
        <strain evidence="14">BAT/CrabSpa'14</strain>
    </source>
</reference>
<dbReference type="SUPFAM" id="SSF46626">
    <property type="entry name" value="Cytochrome c"/>
    <property type="match status" value="2"/>
</dbReference>
<evidence type="ECO:0000313" key="12">
    <source>
        <dbReference type="EMBL" id="CAB5503567.1"/>
    </source>
</evidence>
<evidence type="ECO:0000256" key="10">
    <source>
        <dbReference type="SAM" id="SignalP"/>
    </source>
</evidence>
<keyword evidence="2" id="KW-0813">Transport</keyword>
<dbReference type="GO" id="GO:0020037">
    <property type="term" value="F:heme binding"/>
    <property type="evidence" value="ECO:0007669"/>
    <property type="project" value="InterPro"/>
</dbReference>
<feature type="binding site" description="covalent" evidence="8">
    <location>
        <position position="35"/>
    </location>
    <ligand>
        <name>heme c</name>
        <dbReference type="ChEBI" id="CHEBI:61717"/>
        <label>1</label>
    </ligand>
</feature>
<feature type="binding site" description="axial binding residue" evidence="9">
    <location>
        <position position="190"/>
    </location>
    <ligand>
        <name>heme c</name>
        <dbReference type="ChEBI" id="CHEBI:61717"/>
        <label>2</label>
    </ligand>
    <ligandPart>
        <name>Fe</name>
        <dbReference type="ChEBI" id="CHEBI:18248"/>
    </ligandPart>
</feature>
<reference evidence="12 15" key="3">
    <citation type="submission" date="2020-05" db="EMBL/GenBank/DDBJ databases">
        <authorList>
            <person name="Petersen J."/>
            <person name="Sayavedra L."/>
        </authorList>
    </citation>
    <scope>NUCLEOTIDE SEQUENCE [LARGE SCALE GENOMIC DNA]</scope>
    <source>
        <strain evidence="12">B thermophilus SOXS</strain>
    </source>
</reference>
<dbReference type="Gene3D" id="1.10.760.10">
    <property type="entry name" value="Cytochrome c-like domain"/>
    <property type="match status" value="2"/>
</dbReference>
<sequence length="214" mass="22646">MNKLALIFLAAFALFSTSTFAAGDAVKGKAKSITCIGCHGADGNSVVPTFPKLAGQSEGYLLKQLKDFKSRARIDTVMAGIVAPLSEADMANLAAYFATQKTSKGVPVSNALFKLGRTLYRGGKKKSGVTACIACHGPKGKGIPSAGFPALASQHAAYLSKQLKLFRQHSFNIQTGETLPSRTNDYEGMMINFTKNLTSKEINAIAAYISSGLE</sequence>
<evidence type="ECO:0000256" key="2">
    <source>
        <dbReference type="ARBA" id="ARBA00022448"/>
    </source>
</evidence>
<evidence type="ECO:0000313" key="14">
    <source>
        <dbReference type="Proteomes" id="UP000182798"/>
    </source>
</evidence>
<feature type="binding site" description="covalent" evidence="8">
    <location>
        <position position="135"/>
    </location>
    <ligand>
        <name>heme c</name>
        <dbReference type="ChEBI" id="CHEBI:61717"/>
        <label>2</label>
    </ligand>
</feature>
<keyword evidence="15" id="KW-1185">Reference proteome</keyword>
<dbReference type="EMBL" id="CAESAQ020000078">
    <property type="protein sequence ID" value="CAB5503567.1"/>
    <property type="molecule type" value="Genomic_DNA"/>
</dbReference>
<reference evidence="13" key="2">
    <citation type="journal article" date="2017" name="Stand. Genomic Sci.">
        <title>Genome sequence of the sulfur-oxidizing Bathymodiolus thermophilus gill endosymbiont.</title>
        <authorList>
            <person name="Ponnudurai R."/>
            <person name="Sayavedra L."/>
            <person name="Kleiner M."/>
            <person name="Heiden S.E."/>
            <person name="Thurmer A."/>
            <person name="Felbeck H."/>
            <person name="Schluter R."/>
            <person name="Sievert S.M."/>
            <person name="Daniel R."/>
            <person name="Schweder T."/>
            <person name="Markert S."/>
        </authorList>
    </citation>
    <scope>NUCLEOTIDE SEQUENCE</scope>
    <source>
        <strain evidence="13">BAT/CrabSpa'14</strain>
    </source>
</reference>
<feature type="binding site" description="axial binding residue" evidence="9">
    <location>
        <position position="78"/>
    </location>
    <ligand>
        <name>heme c</name>
        <dbReference type="ChEBI" id="CHEBI:61717"/>
        <label>1</label>
    </ligand>
    <ligandPart>
        <name>Fe</name>
        <dbReference type="ChEBI" id="CHEBI:18248"/>
    </ligandPart>
</feature>
<evidence type="ECO:0000256" key="3">
    <source>
        <dbReference type="ARBA" id="ARBA00022617"/>
    </source>
</evidence>
<keyword evidence="4 9" id="KW-0479">Metal-binding</keyword>
<dbReference type="GO" id="GO:0005506">
    <property type="term" value="F:iron ion binding"/>
    <property type="evidence" value="ECO:0007669"/>
    <property type="project" value="InterPro"/>
</dbReference>
<dbReference type="PROSITE" id="PS51007">
    <property type="entry name" value="CYTC"/>
    <property type="match status" value="2"/>
</dbReference>
<comment type="PTM">
    <text evidence="8">Binds 2 heme c groups covalently per subunit.</text>
</comment>
<dbReference type="Proteomes" id="UP000643672">
    <property type="component" value="Unassembled WGS sequence"/>
</dbReference>
<dbReference type="OrthoDB" id="9773456at2"/>
<comment type="subcellular location">
    <subcellularLocation>
        <location evidence="1">Periplasm</location>
    </subcellularLocation>
</comment>
<gene>
    <name evidence="13" type="ORF">BGC33_11320</name>
    <name evidence="12" type="ORF">THERMOS_1796</name>
</gene>
<dbReference type="PANTHER" id="PTHR33751">
    <property type="entry name" value="CBB3-TYPE CYTOCHROME C OXIDASE SUBUNIT FIXP"/>
    <property type="match status" value="1"/>
</dbReference>
<keyword evidence="3 8" id="KW-0349">Heme</keyword>
<evidence type="ECO:0000256" key="9">
    <source>
        <dbReference type="PIRSR" id="PIRSR000005-2"/>
    </source>
</evidence>
<feature type="signal peptide" evidence="10">
    <location>
        <begin position="1"/>
        <end position="21"/>
    </location>
</feature>
<keyword evidence="10" id="KW-0732">Signal</keyword>
<protein>
    <submittedName>
        <fullName evidence="13">Cytochrome c4</fullName>
    </submittedName>
</protein>
<dbReference type="GO" id="GO:0009055">
    <property type="term" value="F:electron transfer activity"/>
    <property type="evidence" value="ECO:0007669"/>
    <property type="project" value="InterPro"/>
</dbReference>
<feature type="domain" description="Cytochrome c" evidence="11">
    <location>
        <begin position="111"/>
        <end position="213"/>
    </location>
</feature>
<dbReference type="Proteomes" id="UP000182798">
    <property type="component" value="Unassembled WGS sequence"/>
</dbReference>
<feature type="domain" description="Cytochrome c" evidence="11">
    <location>
        <begin position="23"/>
        <end position="101"/>
    </location>
</feature>
<dbReference type="InterPro" id="IPR024167">
    <property type="entry name" value="Cytochrome_c4-like"/>
</dbReference>
<evidence type="ECO:0000259" key="11">
    <source>
        <dbReference type="PROSITE" id="PS51007"/>
    </source>
</evidence>
<accession>A0A1J5U8H5</accession>
<feature type="chain" id="PRO_5044561966" evidence="10">
    <location>
        <begin position="22"/>
        <end position="214"/>
    </location>
</feature>
<feature type="binding site" description="covalent" evidence="8">
    <location>
        <position position="38"/>
    </location>
    <ligand>
        <name>heme c</name>
        <dbReference type="ChEBI" id="CHEBI:61717"/>
        <label>1</label>
    </ligand>
</feature>
<keyword evidence="5" id="KW-0574">Periplasm</keyword>
<dbReference type="Pfam" id="PF00034">
    <property type="entry name" value="Cytochrom_C"/>
    <property type="match status" value="2"/>
</dbReference>
<evidence type="ECO:0000256" key="7">
    <source>
        <dbReference type="ARBA" id="ARBA00023004"/>
    </source>
</evidence>
<dbReference type="AlphaFoldDB" id="A0A1J5U8H5"/>
<dbReference type="PIRSF" id="PIRSF000005">
    <property type="entry name" value="Cytochrome_c4"/>
    <property type="match status" value="1"/>
</dbReference>